<dbReference type="EMBL" id="SNWX01000010">
    <property type="protein sequence ID" value="TDO90101.1"/>
    <property type="molecule type" value="Genomic_DNA"/>
</dbReference>
<sequence length="364" mass="42139">MKNISPKIKLNDLFSILVLTLILSLVLTFNLSAASYSGEMSTSLIYEQEAERWQDQSWLELDFQQDLGADLNYYLKGSLSLDSYYQQNQKEREVDFELKEAYLNYYTSKIDWRLGRQNFSWGSSYNINPLNYFNPIDQGAIDPFQSREAVDGIRAAYYPNFNWKLTGVLTQHAEIDELQTAVQVIRRRWRGYDLAASVFSGNSLQSVPGASDFYPEVNKIGFDFKGDFSSKNIGLFSEVVYSDYQDSRLESTNELIIGLDYKFDNNLYLLGQYYYQQLPPVQAEANQLLILRAEKPFANFHKWELNLISDLKEGMSLLRPKVIFSLNEGLDLESGAVIKLNQKRESSLNRLNQELIYLSFSKYF</sequence>
<gene>
    <name evidence="1" type="ORF">DFR79_11060</name>
</gene>
<dbReference type="AlphaFoldDB" id="A0A4R6LRK8"/>
<evidence type="ECO:0000313" key="2">
    <source>
        <dbReference type="Proteomes" id="UP000295064"/>
    </source>
</evidence>
<name>A0A4R6LRK8_9FIRM</name>
<protein>
    <submittedName>
        <fullName evidence="1">Uncharacterized protein</fullName>
    </submittedName>
</protein>
<dbReference type="Pfam" id="PF06980">
    <property type="entry name" value="DUF1302"/>
    <property type="match status" value="1"/>
</dbReference>
<dbReference type="OrthoDB" id="9801336at2"/>
<dbReference type="RefSeq" id="WP_133514963.1">
    <property type="nucleotide sequence ID" value="NZ_SNWX01000010.1"/>
</dbReference>
<organism evidence="1 2">
    <name type="scientific">Halanaerobium saccharolyticum</name>
    <dbReference type="NCBI Taxonomy" id="43595"/>
    <lineage>
        <taxon>Bacteria</taxon>
        <taxon>Bacillati</taxon>
        <taxon>Bacillota</taxon>
        <taxon>Clostridia</taxon>
        <taxon>Halanaerobiales</taxon>
        <taxon>Halanaerobiaceae</taxon>
        <taxon>Halanaerobium</taxon>
    </lineage>
</organism>
<comment type="caution">
    <text evidence="1">The sequence shown here is derived from an EMBL/GenBank/DDBJ whole genome shotgun (WGS) entry which is preliminary data.</text>
</comment>
<dbReference type="InterPro" id="IPR010727">
    <property type="entry name" value="DUF1302"/>
</dbReference>
<proteinExistence type="predicted"/>
<dbReference type="Proteomes" id="UP000295064">
    <property type="component" value="Unassembled WGS sequence"/>
</dbReference>
<accession>A0A4R6LRK8</accession>
<evidence type="ECO:0000313" key="1">
    <source>
        <dbReference type="EMBL" id="TDO90101.1"/>
    </source>
</evidence>
<dbReference type="SUPFAM" id="SSF56935">
    <property type="entry name" value="Porins"/>
    <property type="match status" value="1"/>
</dbReference>
<reference evidence="1 2" key="1">
    <citation type="submission" date="2019-03" db="EMBL/GenBank/DDBJ databases">
        <title>Subsurface microbial communities from deep shales in Ohio and West Virginia, USA.</title>
        <authorList>
            <person name="Wrighton K."/>
        </authorList>
    </citation>
    <scope>NUCLEOTIDE SEQUENCE [LARGE SCALE GENOMIC DNA]</scope>
    <source>
        <strain evidence="1 2">MA284_T2</strain>
    </source>
</reference>